<gene>
    <name evidence="1" type="ORF">PDE_08925</name>
</gene>
<reference evidence="1 2" key="1">
    <citation type="journal article" date="2013" name="PLoS ONE">
        <title>Genomic and secretomic analyses reveal unique features of the lignocellulolytic enzyme system of Penicillium decumbens.</title>
        <authorList>
            <person name="Liu G."/>
            <person name="Zhang L."/>
            <person name="Wei X."/>
            <person name="Zou G."/>
            <person name="Qin Y."/>
            <person name="Ma L."/>
            <person name="Li J."/>
            <person name="Zheng H."/>
            <person name="Wang S."/>
            <person name="Wang C."/>
            <person name="Xun L."/>
            <person name="Zhao G.-P."/>
            <person name="Zhou Z."/>
            <person name="Qu Y."/>
        </authorList>
    </citation>
    <scope>NUCLEOTIDE SEQUENCE [LARGE SCALE GENOMIC DNA]</scope>
    <source>
        <strain evidence="2">114-2 / CGMCC 5302</strain>
    </source>
</reference>
<evidence type="ECO:0000313" key="2">
    <source>
        <dbReference type="Proteomes" id="UP000019376"/>
    </source>
</evidence>
<evidence type="ECO:0000313" key="1">
    <source>
        <dbReference type="EMBL" id="EPS33963.1"/>
    </source>
</evidence>
<dbReference type="EMBL" id="KB644415">
    <property type="protein sequence ID" value="EPS33963.1"/>
    <property type="molecule type" value="Genomic_DNA"/>
</dbReference>
<organism evidence="1 2">
    <name type="scientific">Penicillium oxalicum (strain 114-2 / CGMCC 5302)</name>
    <name type="common">Penicillium decumbens</name>
    <dbReference type="NCBI Taxonomy" id="933388"/>
    <lineage>
        <taxon>Eukaryota</taxon>
        <taxon>Fungi</taxon>
        <taxon>Dikarya</taxon>
        <taxon>Ascomycota</taxon>
        <taxon>Pezizomycotina</taxon>
        <taxon>Eurotiomycetes</taxon>
        <taxon>Eurotiomycetidae</taxon>
        <taxon>Eurotiales</taxon>
        <taxon>Aspergillaceae</taxon>
        <taxon>Penicillium</taxon>
    </lineage>
</organism>
<dbReference type="HOGENOM" id="CLU_3392482_0_0_1"/>
<sequence>MEKAKYELGVDVSPRTNAQCKYKNQTSLVQRT</sequence>
<keyword evidence="2" id="KW-1185">Reference proteome</keyword>
<proteinExistence type="predicted"/>
<protein>
    <submittedName>
        <fullName evidence="1">Uncharacterized protein</fullName>
    </submittedName>
</protein>
<dbReference type="AlphaFoldDB" id="S8B540"/>
<accession>S8B540</accession>
<dbReference type="Proteomes" id="UP000019376">
    <property type="component" value="Unassembled WGS sequence"/>
</dbReference>
<name>S8B540_PENO1</name>